<dbReference type="SMART" id="SM00254">
    <property type="entry name" value="ShKT"/>
    <property type="match status" value="2"/>
</dbReference>
<protein>
    <recommendedName>
        <fullName evidence="13">Metalloendopeptidase</fullName>
        <ecNumber evidence="13">3.4.24.-</ecNumber>
    </recommendedName>
</protein>
<keyword evidence="3 12" id="KW-0479">Metal-binding</keyword>
<feature type="disulfide bond" evidence="11">
    <location>
        <begin position="388"/>
        <end position="422"/>
    </location>
</feature>
<evidence type="ECO:0000259" key="16">
    <source>
        <dbReference type="PROSITE" id="PS51864"/>
    </source>
</evidence>
<comment type="cofactor">
    <cofactor evidence="12 13">
        <name>Zn(2+)</name>
        <dbReference type="ChEBI" id="CHEBI:29105"/>
    </cofactor>
    <text evidence="12 13">Binds 1 zinc ion per subunit.</text>
</comment>
<evidence type="ECO:0000256" key="7">
    <source>
        <dbReference type="ARBA" id="ARBA00023049"/>
    </source>
</evidence>
<evidence type="ECO:0000256" key="1">
    <source>
        <dbReference type="ARBA" id="ARBA00002657"/>
    </source>
</evidence>
<feature type="domain" description="ShKT" evidence="15">
    <location>
        <begin position="388"/>
        <end position="422"/>
    </location>
</feature>
<dbReference type="InterPro" id="IPR001506">
    <property type="entry name" value="Peptidase_M12A"/>
</dbReference>
<dbReference type="PROSITE" id="PS51670">
    <property type="entry name" value="SHKT"/>
    <property type="match status" value="2"/>
</dbReference>
<feature type="chain" id="PRO_5043098979" description="Metalloendopeptidase" evidence="13">
    <location>
        <begin position="22"/>
        <end position="423"/>
    </location>
</feature>
<dbReference type="CDD" id="cd04280">
    <property type="entry name" value="ZnMc_astacin_like"/>
    <property type="match status" value="1"/>
</dbReference>
<keyword evidence="4 13" id="KW-0732">Signal</keyword>
<keyword evidence="6 12" id="KW-0862">Zinc</keyword>
<keyword evidence="18" id="KW-1185">Reference proteome</keyword>
<dbReference type="InterPro" id="IPR034035">
    <property type="entry name" value="Astacin-like_dom"/>
</dbReference>
<feature type="domain" description="Peptidase M12A" evidence="16">
    <location>
        <begin position="124"/>
        <end position="317"/>
    </location>
</feature>
<gene>
    <name evidence="17" type="ORF">MNOR_LOCUS38</name>
</gene>
<dbReference type="InterPro" id="IPR003582">
    <property type="entry name" value="ShKT_dom"/>
</dbReference>
<reference evidence="17 18" key="1">
    <citation type="submission" date="2024-05" db="EMBL/GenBank/DDBJ databases">
        <authorList>
            <person name="Wallberg A."/>
        </authorList>
    </citation>
    <scope>NUCLEOTIDE SEQUENCE [LARGE SCALE GENOMIC DNA]</scope>
</reference>
<evidence type="ECO:0000256" key="12">
    <source>
        <dbReference type="PROSITE-ProRule" id="PRU01211"/>
    </source>
</evidence>
<dbReference type="EC" id="3.4.24.-" evidence="13"/>
<keyword evidence="5 12" id="KW-0378">Hydrolase</keyword>
<evidence type="ECO:0000256" key="3">
    <source>
        <dbReference type="ARBA" id="ARBA00022723"/>
    </source>
</evidence>
<keyword evidence="9 11" id="KW-1015">Disulfide bond</keyword>
<dbReference type="EMBL" id="CAXKWB010000007">
    <property type="protein sequence ID" value="CAL4058594.1"/>
    <property type="molecule type" value="Genomic_DNA"/>
</dbReference>
<evidence type="ECO:0000256" key="9">
    <source>
        <dbReference type="ARBA" id="ARBA00023157"/>
    </source>
</evidence>
<dbReference type="Gene3D" id="3.40.390.10">
    <property type="entry name" value="Collagenase (Catalytic Domain)"/>
    <property type="match status" value="1"/>
</dbReference>
<evidence type="ECO:0000256" key="4">
    <source>
        <dbReference type="ARBA" id="ARBA00022729"/>
    </source>
</evidence>
<dbReference type="Proteomes" id="UP001497623">
    <property type="component" value="Unassembled WGS sequence"/>
</dbReference>
<comment type="function">
    <text evidence="1">Metalloprotease.</text>
</comment>
<feature type="signal peptide" evidence="13">
    <location>
        <begin position="1"/>
        <end position="21"/>
    </location>
</feature>
<dbReference type="FunFam" id="3.40.390.10:FF:000015">
    <property type="entry name" value="Meprin A subunit"/>
    <property type="match status" value="1"/>
</dbReference>
<keyword evidence="7 12" id="KW-0482">Metalloprotease</keyword>
<comment type="caution">
    <text evidence="11">Lacks conserved residue(s) required for the propagation of feature annotation.</text>
</comment>
<name>A0AAV2PGN5_MEGNR</name>
<evidence type="ECO:0000256" key="5">
    <source>
        <dbReference type="ARBA" id="ARBA00022801"/>
    </source>
</evidence>
<evidence type="ECO:0000256" key="8">
    <source>
        <dbReference type="ARBA" id="ARBA00023145"/>
    </source>
</evidence>
<organism evidence="17 18">
    <name type="scientific">Meganyctiphanes norvegica</name>
    <name type="common">Northern krill</name>
    <name type="synonym">Thysanopoda norvegica</name>
    <dbReference type="NCBI Taxonomy" id="48144"/>
    <lineage>
        <taxon>Eukaryota</taxon>
        <taxon>Metazoa</taxon>
        <taxon>Ecdysozoa</taxon>
        <taxon>Arthropoda</taxon>
        <taxon>Crustacea</taxon>
        <taxon>Multicrustacea</taxon>
        <taxon>Malacostraca</taxon>
        <taxon>Eumalacostraca</taxon>
        <taxon>Eucarida</taxon>
        <taxon>Euphausiacea</taxon>
        <taxon>Euphausiidae</taxon>
        <taxon>Meganyctiphanes</taxon>
    </lineage>
</organism>
<feature type="binding site" evidence="12">
    <location>
        <position position="215"/>
    </location>
    <ligand>
        <name>Zn(2+)</name>
        <dbReference type="ChEBI" id="CHEBI:29105"/>
        <note>catalytic</note>
    </ligand>
</feature>
<dbReference type="AlphaFoldDB" id="A0AAV2PGN5"/>
<evidence type="ECO:0000256" key="2">
    <source>
        <dbReference type="ARBA" id="ARBA00022670"/>
    </source>
</evidence>
<feature type="compositionally biased region" description="Pro residues" evidence="14">
    <location>
        <begin position="322"/>
        <end position="344"/>
    </location>
</feature>
<keyword evidence="2 12" id="KW-0645">Protease</keyword>
<evidence type="ECO:0000256" key="13">
    <source>
        <dbReference type="RuleBase" id="RU361183"/>
    </source>
</evidence>
<dbReference type="InterPro" id="IPR006026">
    <property type="entry name" value="Peptidase_Metallo"/>
</dbReference>
<evidence type="ECO:0000259" key="15">
    <source>
        <dbReference type="PROSITE" id="PS51670"/>
    </source>
</evidence>
<keyword evidence="10" id="KW-0325">Glycoprotein</keyword>
<evidence type="ECO:0000313" key="18">
    <source>
        <dbReference type="Proteomes" id="UP001497623"/>
    </source>
</evidence>
<evidence type="ECO:0000256" key="14">
    <source>
        <dbReference type="SAM" id="MobiDB-lite"/>
    </source>
</evidence>
<feature type="binding site" evidence="12">
    <location>
        <position position="225"/>
    </location>
    <ligand>
        <name>Zn(2+)</name>
        <dbReference type="ChEBI" id="CHEBI:29105"/>
        <note>catalytic</note>
    </ligand>
</feature>
<dbReference type="PANTHER" id="PTHR10127">
    <property type="entry name" value="DISCOIDIN, CUB, EGF, LAMININ , AND ZINC METALLOPROTEASE DOMAIN CONTAINING"/>
    <property type="match status" value="1"/>
</dbReference>
<feature type="domain" description="ShKT" evidence="15">
    <location>
        <begin position="347"/>
        <end position="382"/>
    </location>
</feature>
<dbReference type="SMART" id="SM00235">
    <property type="entry name" value="ZnMc"/>
    <property type="match status" value="1"/>
</dbReference>
<accession>A0AAV2PGN5</accession>
<dbReference type="Pfam" id="PF01549">
    <property type="entry name" value="ShK"/>
    <property type="match status" value="2"/>
</dbReference>
<dbReference type="PROSITE" id="PS51864">
    <property type="entry name" value="ASTACIN"/>
    <property type="match status" value="1"/>
</dbReference>
<dbReference type="GO" id="GO:0004222">
    <property type="term" value="F:metalloendopeptidase activity"/>
    <property type="evidence" value="ECO:0007669"/>
    <property type="project" value="UniProtKB-UniRule"/>
</dbReference>
<evidence type="ECO:0000256" key="11">
    <source>
        <dbReference type="PROSITE-ProRule" id="PRU01005"/>
    </source>
</evidence>
<feature type="active site" evidence="12">
    <location>
        <position position="216"/>
    </location>
</feature>
<dbReference type="GO" id="GO:0006508">
    <property type="term" value="P:proteolysis"/>
    <property type="evidence" value="ECO:0007669"/>
    <property type="project" value="UniProtKB-KW"/>
</dbReference>
<proteinExistence type="predicted"/>
<dbReference type="PRINTS" id="PR00480">
    <property type="entry name" value="ASTACIN"/>
</dbReference>
<evidence type="ECO:0000256" key="6">
    <source>
        <dbReference type="ARBA" id="ARBA00022833"/>
    </source>
</evidence>
<feature type="region of interest" description="Disordered" evidence="14">
    <location>
        <begin position="316"/>
        <end position="354"/>
    </location>
</feature>
<dbReference type="PANTHER" id="PTHR10127:SF780">
    <property type="entry name" value="METALLOENDOPEPTIDASE"/>
    <property type="match status" value="1"/>
</dbReference>
<dbReference type="GO" id="GO:0008270">
    <property type="term" value="F:zinc ion binding"/>
    <property type="evidence" value="ECO:0007669"/>
    <property type="project" value="UniProtKB-UniRule"/>
</dbReference>
<evidence type="ECO:0000256" key="10">
    <source>
        <dbReference type="ARBA" id="ARBA00023180"/>
    </source>
</evidence>
<sequence length="423" mass="47196">MHLVYFLASVLCSWAVLLTEAKHVTVSNQLLDLSLEEAYKYIKIGDPVDDIKDLEKNIGAPLSDVELADAGRTSKDLATMASLQQDSVVDPITLAGLYQGDIIISSKEKLRDIILSERNLVKRSAVSNRGQLWPNGVIPYTISSDFGRDERRVIAGAMAAFQQKTCLSFVARGSQHREYVHIYKGDGCSSQVGRAGGRQGLSLGWGCVQHGTVLHEFMHAAGFWHEQSRYDRDDYVKIIWENVIPHLAYNFNKHTSGTTDLGLPYDYNSLMHYGAHAFAQDRSRPTIVPKKRGVSIGNRRDFSKYDIEGLNRLYQCNEPTPASTPAPKPEPTPAPKPEPTPAPPSSCKDKDQQCPGWTSRGECHGRHSRYMNKFCKKSCNVCDEDKSCQDKSPTCSWWAQNKECQRNPSYMLGNCRKSCGVCG</sequence>
<dbReference type="InterPro" id="IPR024079">
    <property type="entry name" value="MetalloPept_cat_dom_sf"/>
</dbReference>
<comment type="caution">
    <text evidence="17">The sequence shown here is derived from an EMBL/GenBank/DDBJ whole genome shotgun (WGS) entry which is preliminary data.</text>
</comment>
<dbReference type="SUPFAM" id="SSF55486">
    <property type="entry name" value="Metalloproteases ('zincins'), catalytic domain"/>
    <property type="match status" value="1"/>
</dbReference>
<keyword evidence="8" id="KW-0865">Zymogen</keyword>
<dbReference type="Pfam" id="PF01400">
    <property type="entry name" value="Astacin"/>
    <property type="match status" value="1"/>
</dbReference>
<feature type="binding site" evidence="12">
    <location>
        <position position="219"/>
    </location>
    <ligand>
        <name>Zn(2+)</name>
        <dbReference type="ChEBI" id="CHEBI:29105"/>
        <note>catalytic</note>
    </ligand>
</feature>
<evidence type="ECO:0000313" key="17">
    <source>
        <dbReference type="EMBL" id="CAL4058594.1"/>
    </source>
</evidence>